<dbReference type="InterPro" id="IPR029044">
    <property type="entry name" value="Nucleotide-diphossugar_trans"/>
</dbReference>
<dbReference type="Pfam" id="PF05704">
    <property type="entry name" value="Caps_synth"/>
    <property type="match status" value="1"/>
</dbReference>
<dbReference type="EMBL" id="MN738883">
    <property type="protein sequence ID" value="QHT29840.1"/>
    <property type="molecule type" value="Genomic_DNA"/>
</dbReference>
<protein>
    <recommendedName>
        <fullName evidence="3">Alpha 1,4-glycosyltransferase domain-containing protein</fullName>
    </recommendedName>
</protein>
<organism evidence="2">
    <name type="scientific">viral metagenome</name>
    <dbReference type="NCBI Taxonomy" id="1070528"/>
    <lineage>
        <taxon>unclassified sequences</taxon>
        <taxon>metagenomes</taxon>
        <taxon>organismal metagenomes</taxon>
    </lineage>
</organism>
<dbReference type="PANTHER" id="PTHR32385">
    <property type="entry name" value="MANNOSYL PHOSPHORYLINOSITOL CERAMIDE SYNTHASE"/>
    <property type="match status" value="1"/>
</dbReference>
<dbReference type="PANTHER" id="PTHR32385:SF15">
    <property type="entry name" value="INOSITOL PHOSPHOCERAMIDE MANNOSYLTRANSFERASE 1"/>
    <property type="match status" value="1"/>
</dbReference>
<evidence type="ECO:0000313" key="2">
    <source>
        <dbReference type="EMBL" id="QHT29840.1"/>
    </source>
</evidence>
<keyword evidence="1" id="KW-0472">Membrane</keyword>
<accession>A0A6C0ENC7</accession>
<dbReference type="Gene3D" id="3.90.550.20">
    <property type="match status" value="1"/>
</dbReference>
<dbReference type="GO" id="GO:0016020">
    <property type="term" value="C:membrane"/>
    <property type="evidence" value="ECO:0007669"/>
    <property type="project" value="GOC"/>
</dbReference>
<dbReference type="InterPro" id="IPR051706">
    <property type="entry name" value="Glycosyltransferase_domain"/>
</dbReference>
<dbReference type="AlphaFoldDB" id="A0A6C0ENC7"/>
<feature type="transmembrane region" description="Helical" evidence="1">
    <location>
        <begin position="9"/>
        <end position="30"/>
    </location>
</feature>
<dbReference type="GO" id="GO:0051999">
    <property type="term" value="P:mannosyl-inositol phosphorylceramide biosynthetic process"/>
    <property type="evidence" value="ECO:0007669"/>
    <property type="project" value="TreeGrafter"/>
</dbReference>
<evidence type="ECO:0000256" key="1">
    <source>
        <dbReference type="SAM" id="Phobius"/>
    </source>
</evidence>
<evidence type="ECO:0008006" key="3">
    <source>
        <dbReference type="Google" id="ProtNLM"/>
    </source>
</evidence>
<keyword evidence="1" id="KW-0812">Transmembrane</keyword>
<keyword evidence="1" id="KW-1133">Transmembrane helix</keyword>
<dbReference type="GO" id="GO:0000030">
    <property type="term" value="F:mannosyltransferase activity"/>
    <property type="evidence" value="ECO:0007669"/>
    <property type="project" value="TreeGrafter"/>
</dbReference>
<dbReference type="InterPro" id="IPR008441">
    <property type="entry name" value="AfumC-like_glycosyl_Trfase"/>
</dbReference>
<dbReference type="SUPFAM" id="SSF53448">
    <property type="entry name" value="Nucleotide-diphospho-sugar transferases"/>
    <property type="match status" value="1"/>
</dbReference>
<name>A0A6C0ENC7_9ZZZZ</name>
<proteinExistence type="predicted"/>
<sequence length="363" mass="42230">MKFPVKKILYWSTVIKLVLLVLVTGVWWLLNKYPVGSWFREGFSDSVTAETGSTKGLVAVDDNREHPIIFTNDVERGEFAFQPEGGGALRAPRSKIPNRIWMFWEGPMNPVVEYCVASWKAYHPGYEVVLLNKTNCHEYLDVDIRSLRHAEESITRFSDFLRCLILSKHGGFWVDASIICHAPVSWVHAVQNTFQVELVGYYHGSTDAEFLSYSPIIENWFFACVPGSAFMRDWCAEFLRFNDYTTVEDYLKSLRDDDHIQFVNLQYLDYLTMHAAAQKVFQSHRDMYRMYLFCANCGPFKYLDEVGWGDTVRAVDHITGETTAKNYQNYTMVKLCNDQRRELLTRDDATMRRAFSHFRLQNT</sequence>
<reference evidence="2" key="1">
    <citation type="journal article" date="2020" name="Nature">
        <title>Giant virus diversity and host interactions through global metagenomics.</title>
        <authorList>
            <person name="Schulz F."/>
            <person name="Roux S."/>
            <person name="Paez-Espino D."/>
            <person name="Jungbluth S."/>
            <person name="Walsh D.A."/>
            <person name="Denef V.J."/>
            <person name="McMahon K.D."/>
            <person name="Konstantinidis K.T."/>
            <person name="Eloe-Fadrosh E.A."/>
            <person name="Kyrpides N.C."/>
            <person name="Woyke T."/>
        </authorList>
    </citation>
    <scope>NUCLEOTIDE SEQUENCE</scope>
    <source>
        <strain evidence="2">GVMAG-M-3300009068-24</strain>
    </source>
</reference>